<accession>A0ACB9K704</accession>
<evidence type="ECO:0000313" key="2">
    <source>
        <dbReference type="Proteomes" id="UP001056120"/>
    </source>
</evidence>
<reference evidence="1 2" key="2">
    <citation type="journal article" date="2022" name="Mol. Ecol. Resour.">
        <title>The genomes of chicory, endive, great burdock and yacon provide insights into Asteraceae paleo-polyploidization history and plant inulin production.</title>
        <authorList>
            <person name="Fan W."/>
            <person name="Wang S."/>
            <person name="Wang H."/>
            <person name="Wang A."/>
            <person name="Jiang F."/>
            <person name="Liu H."/>
            <person name="Zhao H."/>
            <person name="Xu D."/>
            <person name="Zhang Y."/>
        </authorList>
    </citation>
    <scope>NUCLEOTIDE SEQUENCE [LARGE SCALE GENOMIC DNA]</scope>
    <source>
        <strain evidence="2">cv. Yunnan</strain>
        <tissue evidence="1">Leaves</tissue>
    </source>
</reference>
<dbReference type="EMBL" id="CM042018">
    <property type="protein sequence ID" value="KAI3828075.1"/>
    <property type="molecule type" value="Genomic_DNA"/>
</dbReference>
<evidence type="ECO:0000313" key="1">
    <source>
        <dbReference type="EMBL" id="KAI3828075.1"/>
    </source>
</evidence>
<proteinExistence type="predicted"/>
<sequence length="159" mass="17846">MTCSLARDQPLDDWNVRPPPLSLWSRPDWTANHIQVAEKHNHRHQKQPDSTPPNCENTNTTSHTLDDVIDMELSSPGLYANTSVPYGPYGYGPGVGYTQSGHYANYGYPGCTFYYGQPNYGYPAYPPNSTVNPQGPTHTVYSQEDFTSEGTTSPYYRFN</sequence>
<organism evidence="1 2">
    <name type="scientific">Smallanthus sonchifolius</name>
    <dbReference type="NCBI Taxonomy" id="185202"/>
    <lineage>
        <taxon>Eukaryota</taxon>
        <taxon>Viridiplantae</taxon>
        <taxon>Streptophyta</taxon>
        <taxon>Embryophyta</taxon>
        <taxon>Tracheophyta</taxon>
        <taxon>Spermatophyta</taxon>
        <taxon>Magnoliopsida</taxon>
        <taxon>eudicotyledons</taxon>
        <taxon>Gunneridae</taxon>
        <taxon>Pentapetalae</taxon>
        <taxon>asterids</taxon>
        <taxon>campanulids</taxon>
        <taxon>Asterales</taxon>
        <taxon>Asteraceae</taxon>
        <taxon>Asteroideae</taxon>
        <taxon>Heliantheae alliance</taxon>
        <taxon>Millerieae</taxon>
        <taxon>Smallanthus</taxon>
    </lineage>
</organism>
<comment type="caution">
    <text evidence="1">The sequence shown here is derived from an EMBL/GenBank/DDBJ whole genome shotgun (WGS) entry which is preliminary data.</text>
</comment>
<dbReference type="Proteomes" id="UP001056120">
    <property type="component" value="Linkage Group LG01"/>
</dbReference>
<gene>
    <name evidence="1" type="ORF">L1987_02172</name>
</gene>
<name>A0ACB9K704_9ASTR</name>
<protein>
    <submittedName>
        <fullName evidence="1">Uncharacterized protein</fullName>
    </submittedName>
</protein>
<keyword evidence="2" id="KW-1185">Reference proteome</keyword>
<reference evidence="2" key="1">
    <citation type="journal article" date="2022" name="Mol. Ecol. Resour.">
        <title>The genomes of chicory, endive, great burdock and yacon provide insights into Asteraceae palaeo-polyploidization history and plant inulin production.</title>
        <authorList>
            <person name="Fan W."/>
            <person name="Wang S."/>
            <person name="Wang H."/>
            <person name="Wang A."/>
            <person name="Jiang F."/>
            <person name="Liu H."/>
            <person name="Zhao H."/>
            <person name="Xu D."/>
            <person name="Zhang Y."/>
        </authorList>
    </citation>
    <scope>NUCLEOTIDE SEQUENCE [LARGE SCALE GENOMIC DNA]</scope>
    <source>
        <strain evidence="2">cv. Yunnan</strain>
    </source>
</reference>